<dbReference type="AlphaFoldDB" id="A0AAE9EAQ1"/>
<dbReference type="Proteomes" id="UP000829354">
    <property type="component" value="Chromosome II"/>
</dbReference>
<sequence length="361" mass="42478">MDPDPRVETLNIVVDVIAKDARKTEIYSKDLSSIPRGTHAFSFNLDFNEIDDVASVEIRFIYNRQEFAKIDYDLGNTYSWYTTVYNYFEGDEYMLYVVAGNAVAGISFWLYNLFFIIIDVTDPKWVQPYKIQEEKKPTLSKYWSILKVIGPNQLIVTPIVTSIWFYIAKWWGMDFGPEIPSVWVLLMNWVLCMAMDEIAFYYSHRLLHHPKLYRHIHKKHHEWTAPVSIASIYAHPLEHAISNLSPIALGAVLFRCHVVSYWIFTSYAILTTTFHHSGYHFPFMLSAEHHDFHHKVFNECYGFGPLDWFHGTDKQFRKSIEHPRDYVYYGLTPVKQLIPDVNNNDDKNVKMEDIVQRNKII</sequence>
<name>A0AAE9EAQ1_CAEBR</name>
<evidence type="ECO:0000313" key="8">
    <source>
        <dbReference type="Proteomes" id="UP000829354"/>
    </source>
</evidence>
<keyword evidence="8" id="KW-1185">Reference proteome</keyword>
<evidence type="ECO:0000256" key="3">
    <source>
        <dbReference type="ARBA" id="ARBA00022989"/>
    </source>
</evidence>
<feature type="transmembrane region" description="Helical" evidence="5">
    <location>
        <begin position="93"/>
        <end position="121"/>
    </location>
</feature>
<evidence type="ECO:0000313" key="7">
    <source>
        <dbReference type="EMBL" id="UMM16475.1"/>
    </source>
</evidence>
<gene>
    <name evidence="7" type="ORF">L5515_013472</name>
</gene>
<keyword evidence="4 5" id="KW-0472">Membrane</keyword>
<accession>A0AAE9EAQ1</accession>
<dbReference type="InterPro" id="IPR050307">
    <property type="entry name" value="Sterol_Desaturase_Related"/>
</dbReference>
<proteinExistence type="predicted"/>
<dbReference type="GO" id="GO:0008610">
    <property type="term" value="P:lipid biosynthetic process"/>
    <property type="evidence" value="ECO:0007669"/>
    <property type="project" value="InterPro"/>
</dbReference>
<dbReference type="GO" id="GO:0016020">
    <property type="term" value="C:membrane"/>
    <property type="evidence" value="ECO:0007669"/>
    <property type="project" value="UniProtKB-SubCell"/>
</dbReference>
<protein>
    <recommendedName>
        <fullName evidence="6">Fatty acid hydroxylase domain-containing protein</fullName>
    </recommendedName>
</protein>
<evidence type="ECO:0000256" key="4">
    <source>
        <dbReference type="ARBA" id="ARBA00023136"/>
    </source>
</evidence>
<evidence type="ECO:0000259" key="6">
    <source>
        <dbReference type="Pfam" id="PF04116"/>
    </source>
</evidence>
<organism evidence="7 8">
    <name type="scientific">Caenorhabditis briggsae</name>
    <dbReference type="NCBI Taxonomy" id="6238"/>
    <lineage>
        <taxon>Eukaryota</taxon>
        <taxon>Metazoa</taxon>
        <taxon>Ecdysozoa</taxon>
        <taxon>Nematoda</taxon>
        <taxon>Chromadorea</taxon>
        <taxon>Rhabditida</taxon>
        <taxon>Rhabditina</taxon>
        <taxon>Rhabditomorpha</taxon>
        <taxon>Rhabditoidea</taxon>
        <taxon>Rhabditidae</taxon>
        <taxon>Peloderinae</taxon>
        <taxon>Caenorhabditis</taxon>
    </lineage>
</organism>
<dbReference type="InterPro" id="IPR006694">
    <property type="entry name" value="Fatty_acid_hydroxylase"/>
</dbReference>
<comment type="subcellular location">
    <subcellularLocation>
        <location evidence="1">Membrane</location>
    </subcellularLocation>
</comment>
<reference evidence="7 8" key="1">
    <citation type="submission" date="2022-04" db="EMBL/GenBank/DDBJ databases">
        <title>Chromosome-level reference genomes for two strains of Caenorhabditis briggsae: an improved platform for comparative genomics.</title>
        <authorList>
            <person name="Stevens L."/>
            <person name="Andersen E."/>
        </authorList>
    </citation>
    <scope>NUCLEOTIDE SEQUENCE [LARGE SCALE GENOMIC DNA]</scope>
    <source>
        <strain evidence="7">VX34</strain>
        <tissue evidence="7">Whole-organism</tissue>
    </source>
</reference>
<dbReference type="EMBL" id="CP092621">
    <property type="protein sequence ID" value="UMM16475.1"/>
    <property type="molecule type" value="Genomic_DNA"/>
</dbReference>
<dbReference type="Pfam" id="PF04116">
    <property type="entry name" value="FA_hydroxylase"/>
    <property type="match status" value="1"/>
</dbReference>
<evidence type="ECO:0000256" key="5">
    <source>
        <dbReference type="SAM" id="Phobius"/>
    </source>
</evidence>
<feature type="transmembrane region" description="Helical" evidence="5">
    <location>
        <begin position="142"/>
        <end position="167"/>
    </location>
</feature>
<evidence type="ECO:0000256" key="2">
    <source>
        <dbReference type="ARBA" id="ARBA00022692"/>
    </source>
</evidence>
<keyword evidence="2 5" id="KW-0812">Transmembrane</keyword>
<feature type="transmembrane region" description="Helical" evidence="5">
    <location>
        <begin position="179"/>
        <end position="202"/>
    </location>
</feature>
<feature type="domain" description="Fatty acid hydroxylase" evidence="6">
    <location>
        <begin position="189"/>
        <end position="312"/>
    </location>
</feature>
<evidence type="ECO:0000256" key="1">
    <source>
        <dbReference type="ARBA" id="ARBA00004370"/>
    </source>
</evidence>
<dbReference type="GO" id="GO:0005506">
    <property type="term" value="F:iron ion binding"/>
    <property type="evidence" value="ECO:0007669"/>
    <property type="project" value="InterPro"/>
</dbReference>
<keyword evidence="3 5" id="KW-1133">Transmembrane helix</keyword>
<dbReference type="PANTHER" id="PTHR11863">
    <property type="entry name" value="STEROL DESATURASE"/>
    <property type="match status" value="1"/>
</dbReference>
<dbReference type="GO" id="GO:0016491">
    <property type="term" value="F:oxidoreductase activity"/>
    <property type="evidence" value="ECO:0007669"/>
    <property type="project" value="InterPro"/>
</dbReference>